<dbReference type="EMBL" id="LR797251">
    <property type="protein sequence ID" value="CAB4196399.1"/>
    <property type="molecule type" value="Genomic_DNA"/>
</dbReference>
<feature type="compositionally biased region" description="Low complexity" evidence="1">
    <location>
        <begin position="483"/>
        <end position="504"/>
    </location>
</feature>
<dbReference type="EMBL" id="LR796816">
    <property type="protein sequence ID" value="CAB4167262.1"/>
    <property type="molecule type" value="Genomic_DNA"/>
</dbReference>
<reference evidence="4" key="1">
    <citation type="submission" date="2020-05" db="EMBL/GenBank/DDBJ databases">
        <authorList>
            <person name="Chiriac C."/>
            <person name="Salcher M."/>
            <person name="Ghai R."/>
            <person name="Kavagutti S V."/>
        </authorList>
    </citation>
    <scope>NUCLEOTIDE SEQUENCE</scope>
</reference>
<feature type="region of interest" description="Disordered" evidence="1">
    <location>
        <begin position="482"/>
        <end position="531"/>
    </location>
</feature>
<accession>A0A6J5RHF7</accession>
<evidence type="ECO:0000256" key="1">
    <source>
        <dbReference type="SAM" id="MobiDB-lite"/>
    </source>
</evidence>
<dbReference type="EMBL" id="LR796826">
    <property type="protein sequence ID" value="CAB4168424.1"/>
    <property type="molecule type" value="Genomic_DNA"/>
</dbReference>
<dbReference type="EMBL" id="LR797357">
    <property type="protein sequence ID" value="CAB4205368.1"/>
    <property type="molecule type" value="Genomic_DNA"/>
</dbReference>
<evidence type="ECO:0000313" key="2">
    <source>
        <dbReference type="EMBL" id="CAB4167262.1"/>
    </source>
</evidence>
<gene>
    <name evidence="4" type="ORF">UFOVP1292_3</name>
    <name evidence="5" type="ORF">UFOVP1411_77</name>
    <name evidence="2" type="ORF">UFOVP859_9</name>
    <name evidence="3" type="ORF">UFOVP882_4</name>
</gene>
<name>A0A6J5RHF7_9CAUD</name>
<protein>
    <submittedName>
        <fullName evidence="4">Uncharacterized protein</fullName>
    </submittedName>
</protein>
<evidence type="ECO:0000313" key="3">
    <source>
        <dbReference type="EMBL" id="CAB4168424.1"/>
    </source>
</evidence>
<sequence length="798" mass="85657">MVYVKYILASLSVKEKVELFKRLYEEVAGMGINGDTELAHINKHEGAILKMMGGAGTINEATGLIQYFGGSPPPPPAASSTVTQQATIPDEIKPYITDVLTQSQALNKQRTEEGYQPYQGAQIADFQPEQTQAQTGIAGLVGSGQPYFDKAEALTQQAGQAPTAEAMQSYMSPYMQNVVDIQKREALRQGDVAAQAQAAGAVNVGAYGGSRDAIVQAEQQRNLATQLGDIQAKGSAAAYADAQQQYAAQQKNALAAGQQYGQLATAVPGQAMKEFGALESVGAAKQQQEQQALNLAKQQFIQEQTFPEANLQQYSSIIRGYNLPPNTYQTAQTTTPAPSYMQQIAGLGMAGAGIAGAFGGFGKKEGGLVGLAKGGKVLRRADGGQPQEATDLSLKTDDELRKLLATSELPMPAVQEELSKRPSAAPLKGTTLIERINNSVRNASGLGRDVSKVGDVVGSGLSGAYDYVIKRPVKYITGYPQDTEQAPAAPTKQPAPEVPAVPAALAPPAPAKESVVEEKAPPAKTLSPRAVVDTSKWDDMLSNVGKTDDASTTELNNLRTDLALKLDEASEKKKGILGKRQEELGKQKWMALAEMGASVLAQPGGQTFLQSMGRGVKESGIIGTLAKIGDKASDIETDLAEMDTKTMMAKYGLKKDQIADIKENKKLDIERMKAVADAKFKDQMIGVYDDRNEATLLNQQIKTEAATKEQEWRRLNAEGTQAVNRGKLFDSAYTKAQEHFEKNQPKKEDLEIWLKQTDPQSGTYKAMLEQLVTLQRKTTKRNTGGLIKPKGTAGEALQ</sequence>
<evidence type="ECO:0000313" key="5">
    <source>
        <dbReference type="EMBL" id="CAB4205368.1"/>
    </source>
</evidence>
<evidence type="ECO:0000313" key="4">
    <source>
        <dbReference type="EMBL" id="CAB4196399.1"/>
    </source>
</evidence>
<proteinExistence type="predicted"/>
<organism evidence="4">
    <name type="scientific">uncultured Caudovirales phage</name>
    <dbReference type="NCBI Taxonomy" id="2100421"/>
    <lineage>
        <taxon>Viruses</taxon>
        <taxon>Duplodnaviria</taxon>
        <taxon>Heunggongvirae</taxon>
        <taxon>Uroviricota</taxon>
        <taxon>Caudoviricetes</taxon>
        <taxon>Peduoviridae</taxon>
        <taxon>Maltschvirus</taxon>
        <taxon>Maltschvirus maltsch</taxon>
    </lineage>
</organism>